<sequence>MAESAHSAGRWVKIDSHQVPRKYFEYLIGKANLLVNAVRDVSHKAQPTYKSTTRRISYKIFDPESFFDTLEESQVTLNTEVLYSGNTVCKESSSALPLSAEEEIARAKQRAHVPSQQRKRQSSKSTLVVGLGEGRATREIELIWWPDLYT</sequence>
<dbReference type="AlphaFoldDB" id="A0A9X0CK78"/>
<organism evidence="1 2">
    <name type="scientific">Desmophyllum pertusum</name>
    <dbReference type="NCBI Taxonomy" id="174260"/>
    <lineage>
        <taxon>Eukaryota</taxon>
        <taxon>Metazoa</taxon>
        <taxon>Cnidaria</taxon>
        <taxon>Anthozoa</taxon>
        <taxon>Hexacorallia</taxon>
        <taxon>Scleractinia</taxon>
        <taxon>Caryophylliina</taxon>
        <taxon>Caryophylliidae</taxon>
        <taxon>Desmophyllum</taxon>
    </lineage>
</organism>
<name>A0A9X0CK78_9CNID</name>
<evidence type="ECO:0000313" key="1">
    <source>
        <dbReference type="EMBL" id="KAJ7354927.1"/>
    </source>
</evidence>
<accession>A0A9X0CK78</accession>
<proteinExistence type="predicted"/>
<reference evidence="1" key="1">
    <citation type="submission" date="2023-01" db="EMBL/GenBank/DDBJ databases">
        <title>Genome assembly of the deep-sea coral Lophelia pertusa.</title>
        <authorList>
            <person name="Herrera S."/>
            <person name="Cordes E."/>
        </authorList>
    </citation>
    <scope>NUCLEOTIDE SEQUENCE</scope>
    <source>
        <strain evidence="1">USNM1676648</strain>
        <tissue evidence="1">Polyp</tissue>
    </source>
</reference>
<comment type="caution">
    <text evidence="1">The sequence shown here is derived from an EMBL/GenBank/DDBJ whole genome shotgun (WGS) entry which is preliminary data.</text>
</comment>
<keyword evidence="2" id="KW-1185">Reference proteome</keyword>
<protein>
    <submittedName>
        <fullName evidence="1">Uncharacterized protein</fullName>
    </submittedName>
</protein>
<dbReference type="Proteomes" id="UP001163046">
    <property type="component" value="Unassembled WGS sequence"/>
</dbReference>
<gene>
    <name evidence="1" type="ORF">OS493_029036</name>
</gene>
<dbReference type="OrthoDB" id="5955758at2759"/>
<evidence type="ECO:0000313" key="2">
    <source>
        <dbReference type="Proteomes" id="UP001163046"/>
    </source>
</evidence>
<dbReference type="EMBL" id="MU827330">
    <property type="protein sequence ID" value="KAJ7354927.1"/>
    <property type="molecule type" value="Genomic_DNA"/>
</dbReference>